<organism evidence="6 7">
    <name type="scientific">Chloebia gouldiae</name>
    <name type="common">Gouldian finch</name>
    <name type="synonym">Erythrura gouldiae</name>
    <dbReference type="NCBI Taxonomy" id="44316"/>
    <lineage>
        <taxon>Eukaryota</taxon>
        <taxon>Metazoa</taxon>
        <taxon>Chordata</taxon>
        <taxon>Craniata</taxon>
        <taxon>Vertebrata</taxon>
        <taxon>Euteleostomi</taxon>
        <taxon>Archelosauria</taxon>
        <taxon>Archosauria</taxon>
        <taxon>Dinosauria</taxon>
        <taxon>Saurischia</taxon>
        <taxon>Theropoda</taxon>
        <taxon>Coelurosauria</taxon>
        <taxon>Aves</taxon>
        <taxon>Neognathae</taxon>
        <taxon>Neoaves</taxon>
        <taxon>Telluraves</taxon>
        <taxon>Australaves</taxon>
        <taxon>Passeriformes</taxon>
        <taxon>Passeroidea</taxon>
        <taxon>Passeridae</taxon>
        <taxon>Chloebia</taxon>
    </lineage>
</organism>
<dbReference type="Pfam" id="PF17776">
    <property type="entry name" value="NLRC4_HD2"/>
    <property type="match status" value="1"/>
</dbReference>
<dbReference type="InterPro" id="IPR025875">
    <property type="entry name" value="Leu-rich_rpt_4"/>
</dbReference>
<dbReference type="PROSITE" id="PS50837">
    <property type="entry name" value="NACHT"/>
    <property type="match status" value="1"/>
</dbReference>
<reference evidence="6 7" key="1">
    <citation type="journal article" date="2018" name="Proc. R. Soc. B">
        <title>A non-coding region near Follistatin controls head colour polymorphism in the Gouldian finch.</title>
        <authorList>
            <person name="Toomey M.B."/>
            <person name="Marques C.I."/>
            <person name="Andrade P."/>
            <person name="Araujo P.M."/>
            <person name="Sabatino S."/>
            <person name="Gazda M.A."/>
            <person name="Afonso S."/>
            <person name="Lopes R.J."/>
            <person name="Corbo J.C."/>
            <person name="Carneiro M."/>
        </authorList>
    </citation>
    <scope>NUCLEOTIDE SEQUENCE [LARGE SCALE GENOMIC DNA]</scope>
    <source>
        <strain evidence="6">Red01</strain>
        <tissue evidence="6">Muscle</tissue>
    </source>
</reference>
<keyword evidence="7" id="KW-1185">Reference proteome</keyword>
<evidence type="ECO:0000259" key="5">
    <source>
        <dbReference type="PROSITE" id="PS50837"/>
    </source>
</evidence>
<dbReference type="Proteomes" id="UP000276834">
    <property type="component" value="Unassembled WGS sequence"/>
</dbReference>
<dbReference type="Pfam" id="PF12799">
    <property type="entry name" value="LRR_4"/>
    <property type="match status" value="1"/>
</dbReference>
<dbReference type="GO" id="GO:0009966">
    <property type="term" value="P:regulation of signal transduction"/>
    <property type="evidence" value="ECO:0007669"/>
    <property type="project" value="UniProtKB-ARBA"/>
</dbReference>
<dbReference type="InterPro" id="IPR027417">
    <property type="entry name" value="P-loop_NTPase"/>
</dbReference>
<keyword evidence="4" id="KW-0067">ATP-binding</keyword>
<comment type="caution">
    <text evidence="6">The sequence shown here is derived from an EMBL/GenBank/DDBJ whole genome shotgun (WGS) entry which is preliminary data.</text>
</comment>
<keyword evidence="3" id="KW-0547">Nucleotide-binding</keyword>
<dbReference type="GO" id="GO:0045345">
    <property type="term" value="P:positive regulation of MHC class I biosynthetic process"/>
    <property type="evidence" value="ECO:0007669"/>
    <property type="project" value="TreeGrafter"/>
</dbReference>
<dbReference type="InterPro" id="IPR032675">
    <property type="entry name" value="LRR_dom_sf"/>
</dbReference>
<dbReference type="SUPFAM" id="SSF52047">
    <property type="entry name" value="RNI-like"/>
    <property type="match status" value="1"/>
</dbReference>
<protein>
    <recommendedName>
        <fullName evidence="5">NACHT domain-containing protein</fullName>
    </recommendedName>
</protein>
<dbReference type="STRING" id="44316.ENSEGOP00005008752"/>
<evidence type="ECO:0000256" key="2">
    <source>
        <dbReference type="ARBA" id="ARBA00022737"/>
    </source>
</evidence>
<dbReference type="FunFam" id="3.40.50.300:FF:001028">
    <property type="entry name" value="Class II major histocompatibility complex transactivator"/>
    <property type="match status" value="1"/>
</dbReference>
<dbReference type="PROSITE" id="PS51450">
    <property type="entry name" value="LRR"/>
    <property type="match status" value="1"/>
</dbReference>
<dbReference type="InterPro" id="IPR001611">
    <property type="entry name" value="Leu-rich_rpt"/>
</dbReference>
<dbReference type="Gene3D" id="3.80.10.10">
    <property type="entry name" value="Ribonuclease Inhibitor"/>
    <property type="match status" value="2"/>
</dbReference>
<evidence type="ECO:0000256" key="1">
    <source>
        <dbReference type="ARBA" id="ARBA00022614"/>
    </source>
</evidence>
<evidence type="ECO:0000256" key="3">
    <source>
        <dbReference type="ARBA" id="ARBA00022741"/>
    </source>
</evidence>
<dbReference type="OrthoDB" id="120976at2759"/>
<accession>A0A3L8SGT5</accession>
<name>A0A3L8SGT5_CHLGU</name>
<dbReference type="SMART" id="SM00368">
    <property type="entry name" value="LRR_RI"/>
    <property type="match status" value="4"/>
</dbReference>
<evidence type="ECO:0000313" key="6">
    <source>
        <dbReference type="EMBL" id="RLW01496.1"/>
    </source>
</evidence>
<dbReference type="PANTHER" id="PTHR47189:SF1">
    <property type="entry name" value="MHC CLASS II TRANSACTIVATOR"/>
    <property type="match status" value="1"/>
</dbReference>
<dbReference type="PRINTS" id="PR01719">
    <property type="entry name" value="MHCIIACTVATR"/>
</dbReference>
<dbReference type="SUPFAM" id="SSF52540">
    <property type="entry name" value="P-loop containing nucleoside triphosphate hydrolases"/>
    <property type="match status" value="1"/>
</dbReference>
<dbReference type="Pfam" id="PF05729">
    <property type="entry name" value="NACHT"/>
    <property type="match status" value="1"/>
</dbReference>
<dbReference type="GO" id="GO:0005524">
    <property type="term" value="F:ATP binding"/>
    <property type="evidence" value="ECO:0007669"/>
    <property type="project" value="UniProtKB-KW"/>
</dbReference>
<proteinExistence type="predicted"/>
<dbReference type="InterPro" id="IPR041267">
    <property type="entry name" value="NLRP_HD2"/>
</dbReference>
<dbReference type="InterPro" id="IPR007111">
    <property type="entry name" value="NACHT_NTPase"/>
</dbReference>
<dbReference type="PANTHER" id="PTHR47189">
    <property type="entry name" value="MHC CLASS II TRANSACTIVATOR"/>
    <property type="match status" value="1"/>
</dbReference>
<dbReference type="Pfam" id="PF13516">
    <property type="entry name" value="LRR_6"/>
    <property type="match status" value="2"/>
</dbReference>
<dbReference type="AlphaFoldDB" id="A0A3L8SGT5"/>
<dbReference type="InterPro" id="IPR008095">
    <property type="entry name" value="MHC_II_transact"/>
</dbReference>
<sequence length="1168" mass="132484">MACTEEFQHSLGVRELEEADVLQHRSGPMSVYARLKTENEANKLADHHKCSSRHHERKLRMNLVFKRLFVLTPGRHGKTKRQTMDSVFVPENGYLDLLHSDIDPLHLCTFFDPKSSGDEEGDFSTDLEIEASNYEQLNNVDFPYENGDGLYPCCNTTDAYAKIAELVEYVLKDQQEKQVEDIFAGNLILDDIAAENTEKFPDMKIQSCLKRTFLGSGAESYCDASEPKYKKIVEVPAEAAGNGTFFGMPLNSHPVNCTSLTNQHMSCSVPAAHGLERSLTIPGLSEPLITECQPVNVTGYQENLGLAGPPQQIFNFVLENGTSDVIVYPDLEKFQEVQDSIISSEEPCKRPEQVETFCSSLKDYFRDTCKSVTMEREVNLDHLFIDGTLVQSQTETKTGKNSAKAMEKELVTCSLQEKEKTAIDRSQIFQIPQRKDLETKVIVVLGKAGMGKSILIQKICQDWSNGEFSQFEFVFWFDCKQISLPEKQYSLKELLLEFFVKPQEGSKEIFEYMLQNPDKVLLIFDGFKGLHDHENFPRCSASQPEKDLCSIKELLSGLIQKKVLNGCTLLFTARPKDKLYQYVSKVDKTIEIVGFSPQQRELYITKYFEESLYCDSALKLIKECEYLFSHCYSPVMCRFVCFLCETVLEMGEKSLPSTLTEVFLKFFQQKIMFMQTDVTTTRNQESLATLARVAWCLGEKHQSAMTSDLIPSKEVKEFALKYGFFLPFAFPRHSNSEKEEFGSRFSDFVIQNFLCALHLLLAEELKDKNLTKYLSFLSKKKKPYNWLDLMPRFLAGLMFLQDDPSFCSLSNKDEKQSTKKQKTLLKYIRRLQINTLCPERLLELLCCVYETQNNYLLQHVALRLEPELSFLGIVLTPPDVHVLHSVLKRSRKEFSLDLRNSSIDMQGLQALVSLRNVTSFRASLSDTVRLWKSLEQTKDYELLKASTEKFVLDPFKAKTMKDISDLSNLVEMQEKMMSCVQEASGCTSYEIPAIRNLRKLEFALGPACGLQGLLKLVKILAAFPSLQHLDLDALSENGIGDEGAKSLSEVFPTLTSLETLNLSQNKITDLGAENLATALPSLSSLKTLSLYNNNICDFGAENLAKALPAMTSLRVLDVQYNKITGVGAQQLTDSLRKCPHMKNLVMWNPTIPYGVLEHLHQLDSRISV</sequence>
<keyword evidence="1" id="KW-0433">Leucine-rich repeat</keyword>
<dbReference type="InterPro" id="IPR003591">
    <property type="entry name" value="Leu-rich_rpt_typical-subtyp"/>
</dbReference>
<keyword evidence="2" id="KW-0677">Repeat</keyword>
<dbReference type="EMBL" id="QUSF01000022">
    <property type="protein sequence ID" value="RLW01496.1"/>
    <property type="molecule type" value="Genomic_DNA"/>
</dbReference>
<dbReference type="GO" id="GO:0045348">
    <property type="term" value="P:positive regulation of MHC class II biosynthetic process"/>
    <property type="evidence" value="ECO:0007669"/>
    <property type="project" value="TreeGrafter"/>
</dbReference>
<dbReference type="GO" id="GO:0045944">
    <property type="term" value="P:positive regulation of transcription by RNA polymerase II"/>
    <property type="evidence" value="ECO:0007669"/>
    <property type="project" value="TreeGrafter"/>
</dbReference>
<evidence type="ECO:0000313" key="7">
    <source>
        <dbReference type="Proteomes" id="UP000276834"/>
    </source>
</evidence>
<gene>
    <name evidence="6" type="ORF">DV515_00007986</name>
</gene>
<dbReference type="SMART" id="SM00369">
    <property type="entry name" value="LRR_TYP"/>
    <property type="match status" value="3"/>
</dbReference>
<feature type="domain" description="NACHT" evidence="5">
    <location>
        <begin position="440"/>
        <end position="575"/>
    </location>
</feature>
<dbReference type="Gene3D" id="3.40.50.300">
    <property type="entry name" value="P-loop containing nucleotide triphosphate hydrolases"/>
    <property type="match status" value="1"/>
</dbReference>
<evidence type="ECO:0000256" key="4">
    <source>
        <dbReference type="ARBA" id="ARBA00022840"/>
    </source>
</evidence>